<keyword evidence="2" id="KW-1185">Reference proteome</keyword>
<dbReference type="AlphaFoldDB" id="A0A7W7DI25"/>
<reference evidence="1 2" key="1">
    <citation type="submission" date="2020-08" db="EMBL/GenBank/DDBJ databases">
        <title>Sequencing the genomes of 1000 actinobacteria strains.</title>
        <authorList>
            <person name="Klenk H.-P."/>
        </authorList>
    </citation>
    <scope>NUCLEOTIDE SEQUENCE [LARGE SCALE GENOMIC DNA]</scope>
    <source>
        <strain evidence="1 2">DSM 40483</strain>
    </source>
</reference>
<dbReference type="Proteomes" id="UP000565089">
    <property type="component" value="Unassembled WGS sequence"/>
</dbReference>
<sequence length="34" mass="4028">MARVWAGQRPGYYDVVHSHYLYAAAMREAAWERD</sequence>
<name>A0A7W7DI25_9ACTN</name>
<evidence type="ECO:0000313" key="1">
    <source>
        <dbReference type="EMBL" id="MBB4710935.1"/>
    </source>
</evidence>
<accession>A0A7W7DI25</accession>
<protein>
    <submittedName>
        <fullName evidence="1">Uncharacterized protein</fullName>
    </submittedName>
</protein>
<dbReference type="EMBL" id="JACHMS010000001">
    <property type="protein sequence ID" value="MBB4710935.1"/>
    <property type="molecule type" value="Genomic_DNA"/>
</dbReference>
<proteinExistence type="predicted"/>
<gene>
    <name evidence="1" type="ORF">BJ965_000817</name>
</gene>
<organism evidence="1 2">
    <name type="scientific">Streptomyces luteogriseus</name>
    <dbReference type="NCBI Taxonomy" id="68233"/>
    <lineage>
        <taxon>Bacteria</taxon>
        <taxon>Bacillati</taxon>
        <taxon>Actinomycetota</taxon>
        <taxon>Actinomycetes</taxon>
        <taxon>Kitasatosporales</taxon>
        <taxon>Streptomycetaceae</taxon>
        <taxon>Streptomyces</taxon>
    </lineage>
</organism>
<evidence type="ECO:0000313" key="2">
    <source>
        <dbReference type="Proteomes" id="UP000565089"/>
    </source>
</evidence>
<comment type="caution">
    <text evidence="1">The sequence shown here is derived from an EMBL/GenBank/DDBJ whole genome shotgun (WGS) entry which is preliminary data.</text>
</comment>